<sequence length="109" mass="12377">RSTIICQVLLFQGMTQVAQSIFLTLHFKYATVYSLTNKREISKWTKFCIRLFVCAVLEIPVAARAASPANQQDIQQYLIDEVHLYLLQTFTTSGAVCGRTQVSLSYETH</sequence>
<dbReference type="EMBL" id="BTRK01000006">
    <property type="protein sequence ID" value="GMR57517.1"/>
    <property type="molecule type" value="Genomic_DNA"/>
</dbReference>
<proteinExistence type="predicted"/>
<dbReference type="AlphaFoldDB" id="A0AAN5D876"/>
<evidence type="ECO:0000313" key="1">
    <source>
        <dbReference type="EMBL" id="GMR57517.1"/>
    </source>
</evidence>
<name>A0AAN5D876_9BILA</name>
<feature type="non-terminal residue" evidence="1">
    <location>
        <position position="1"/>
    </location>
</feature>
<gene>
    <name evidence="1" type="ORF">PMAYCL1PPCAC_27712</name>
</gene>
<evidence type="ECO:0000313" key="2">
    <source>
        <dbReference type="Proteomes" id="UP001328107"/>
    </source>
</evidence>
<organism evidence="1 2">
    <name type="scientific">Pristionchus mayeri</name>
    <dbReference type="NCBI Taxonomy" id="1317129"/>
    <lineage>
        <taxon>Eukaryota</taxon>
        <taxon>Metazoa</taxon>
        <taxon>Ecdysozoa</taxon>
        <taxon>Nematoda</taxon>
        <taxon>Chromadorea</taxon>
        <taxon>Rhabditida</taxon>
        <taxon>Rhabditina</taxon>
        <taxon>Diplogasteromorpha</taxon>
        <taxon>Diplogasteroidea</taxon>
        <taxon>Neodiplogasteridae</taxon>
        <taxon>Pristionchus</taxon>
    </lineage>
</organism>
<comment type="caution">
    <text evidence="1">The sequence shown here is derived from an EMBL/GenBank/DDBJ whole genome shotgun (WGS) entry which is preliminary data.</text>
</comment>
<dbReference type="Proteomes" id="UP001328107">
    <property type="component" value="Unassembled WGS sequence"/>
</dbReference>
<accession>A0AAN5D876</accession>
<keyword evidence="2" id="KW-1185">Reference proteome</keyword>
<evidence type="ECO:0008006" key="3">
    <source>
        <dbReference type="Google" id="ProtNLM"/>
    </source>
</evidence>
<reference evidence="2" key="1">
    <citation type="submission" date="2022-10" db="EMBL/GenBank/DDBJ databases">
        <title>Genome assembly of Pristionchus species.</title>
        <authorList>
            <person name="Yoshida K."/>
            <person name="Sommer R.J."/>
        </authorList>
    </citation>
    <scope>NUCLEOTIDE SEQUENCE [LARGE SCALE GENOMIC DNA]</scope>
    <source>
        <strain evidence="2">RS5460</strain>
    </source>
</reference>
<protein>
    <recommendedName>
        <fullName evidence="3">G protein-coupled receptor</fullName>
    </recommendedName>
</protein>